<protein>
    <submittedName>
        <fullName evidence="1">Uncharacterized protein</fullName>
    </submittedName>
</protein>
<evidence type="ECO:0000313" key="2">
    <source>
        <dbReference type="Proteomes" id="UP000307574"/>
    </source>
</evidence>
<dbReference type="EMBL" id="SYUV01000091">
    <property type="protein sequence ID" value="TKF26320.1"/>
    <property type="molecule type" value="Genomic_DNA"/>
</dbReference>
<gene>
    <name evidence="1" type="ORF">FCV50_21405</name>
</gene>
<comment type="caution">
    <text evidence="1">The sequence shown here is derived from an EMBL/GenBank/DDBJ whole genome shotgun (WGS) entry which is preliminary data.</text>
</comment>
<evidence type="ECO:0000313" key="1">
    <source>
        <dbReference type="EMBL" id="TKF26320.1"/>
    </source>
</evidence>
<name>A0A4U1YY57_9VIBR</name>
<dbReference type="AlphaFoldDB" id="A0A4U1YY57"/>
<proteinExistence type="predicted"/>
<accession>A0A4U1YY57</accession>
<dbReference type="RefSeq" id="WP_102333741.1">
    <property type="nucleotide sequence ID" value="NZ_SYUV01000091.1"/>
</dbReference>
<organism evidence="1 2">
    <name type="scientific">Vibrio kanaloae</name>
    <dbReference type="NCBI Taxonomy" id="170673"/>
    <lineage>
        <taxon>Bacteria</taxon>
        <taxon>Pseudomonadati</taxon>
        <taxon>Pseudomonadota</taxon>
        <taxon>Gammaproteobacteria</taxon>
        <taxon>Vibrionales</taxon>
        <taxon>Vibrionaceae</taxon>
        <taxon>Vibrio</taxon>
    </lineage>
</organism>
<reference evidence="1 2" key="1">
    <citation type="submission" date="2019-04" db="EMBL/GenBank/DDBJ databases">
        <title>A reverse ecology approach based on a biological definition of microbial populations.</title>
        <authorList>
            <person name="Arevalo P."/>
            <person name="Vaninsberghe D."/>
            <person name="Elsherbini J."/>
            <person name="Gore J."/>
            <person name="Polz M."/>
        </authorList>
    </citation>
    <scope>NUCLEOTIDE SEQUENCE [LARGE SCALE GENOMIC DNA]</scope>
    <source>
        <strain evidence="1 2">10N.261.46.F4</strain>
    </source>
</reference>
<dbReference type="Proteomes" id="UP000307574">
    <property type="component" value="Unassembled WGS sequence"/>
</dbReference>
<sequence length="141" mass="15259">MKFKIGTVDFYNVYIPLLWGKRAVLSHSDGKLSIIDLSGSAARLEVMADEAWVGIEFSEKEDGMVIFDKGEKSYFYSPSRKLLRDLKGNLPECELGRNGTRIGTSTISGSTVSGFGVGLGVSEEGFFMGGPVPEGLAKLEV</sequence>